<dbReference type="SUPFAM" id="SSF141371">
    <property type="entry name" value="PilZ domain-like"/>
    <property type="match status" value="1"/>
</dbReference>
<dbReference type="EMBL" id="JACVEW010000023">
    <property type="protein sequence ID" value="MBP0049697.1"/>
    <property type="molecule type" value="Genomic_DNA"/>
</dbReference>
<dbReference type="Gene3D" id="2.40.10.220">
    <property type="entry name" value="predicted glycosyltransferase like domains"/>
    <property type="match status" value="1"/>
</dbReference>
<dbReference type="Pfam" id="PF07238">
    <property type="entry name" value="PilZ"/>
    <property type="match status" value="1"/>
</dbReference>
<evidence type="ECO:0000259" key="2">
    <source>
        <dbReference type="Pfam" id="PF07238"/>
    </source>
</evidence>
<dbReference type="Proteomes" id="UP000810171">
    <property type="component" value="Unassembled WGS sequence"/>
</dbReference>
<dbReference type="RefSeq" id="WP_209288382.1">
    <property type="nucleotide sequence ID" value="NZ_JACVEW010000023.1"/>
</dbReference>
<keyword evidence="1" id="KW-0973">c-di-GMP</keyword>
<sequence length="123" mass="13884">MNNDNERRRFTRIPFDAECELHSPSGSAVVKLIDISLRGTLVESETDLPIGVGDMAHLHLYLANDILIDIPAILTHSEPPYYGFTAEEMDIDSITHLRRLVELNLGDESLLERELEQLIDADL</sequence>
<accession>A0ABS3ZDE5</accession>
<protein>
    <recommendedName>
        <fullName evidence="1">Cyclic diguanosine monophosphate-binding protein</fullName>
        <shortName evidence="1">c-di-GMP-binding protein</shortName>
    </recommendedName>
    <alternativeName>
        <fullName evidence="1">Pilz domain-containing protein</fullName>
    </alternativeName>
</protein>
<dbReference type="InterPro" id="IPR027021">
    <property type="entry name" value="C-di-GMP_BP_PA4608"/>
</dbReference>
<comment type="subunit">
    <text evidence="1">Monomer in both c-di-GMP-bound and free forms.</text>
</comment>
<evidence type="ECO:0000256" key="1">
    <source>
        <dbReference type="PIRNR" id="PIRNR028141"/>
    </source>
</evidence>
<dbReference type="InterPro" id="IPR009875">
    <property type="entry name" value="PilZ_domain"/>
</dbReference>
<organism evidence="3 4">
    <name type="scientific">Marinobacterium alkalitolerans</name>
    <dbReference type="NCBI Taxonomy" id="1542925"/>
    <lineage>
        <taxon>Bacteria</taxon>
        <taxon>Pseudomonadati</taxon>
        <taxon>Pseudomonadota</taxon>
        <taxon>Gammaproteobacteria</taxon>
        <taxon>Oceanospirillales</taxon>
        <taxon>Oceanospirillaceae</taxon>
        <taxon>Marinobacterium</taxon>
    </lineage>
</organism>
<reference evidence="3 4" key="1">
    <citation type="submission" date="2020-09" db="EMBL/GenBank/DDBJ databases">
        <authorList>
            <person name="Tanuku N.R.S."/>
        </authorList>
    </citation>
    <scope>NUCLEOTIDE SEQUENCE [LARGE SCALE GENOMIC DNA]</scope>
    <source>
        <strain evidence="3 4">AK62</strain>
    </source>
</reference>
<name>A0ABS3ZDE5_9GAMM</name>
<gene>
    <name evidence="3" type="ORF">H9C73_13245</name>
</gene>
<evidence type="ECO:0000313" key="3">
    <source>
        <dbReference type="EMBL" id="MBP0049697.1"/>
    </source>
</evidence>
<evidence type="ECO:0000313" key="4">
    <source>
        <dbReference type="Proteomes" id="UP000810171"/>
    </source>
</evidence>
<feature type="domain" description="PilZ" evidence="2">
    <location>
        <begin position="6"/>
        <end position="102"/>
    </location>
</feature>
<proteinExistence type="predicted"/>
<keyword evidence="4" id="KW-1185">Reference proteome</keyword>
<comment type="caution">
    <text evidence="3">The sequence shown here is derived from an EMBL/GenBank/DDBJ whole genome shotgun (WGS) entry which is preliminary data.</text>
</comment>
<keyword evidence="1" id="KW-0547">Nucleotide-binding</keyword>
<comment type="function">
    <text evidence="1">Binds the second messenger bis-(3'-5') cyclic dimeric guanosine monophosphate (c-di-GMP). Can bind two c-di-GMP molecules per monomer. May play a role in bacterial second-messenger regulated processes. Binding to c-di-GMP induces a conformational change of the C- and N-termini resulting in the exposure of a highly negative surface on one side of the protein to a possible effector protein.</text>
</comment>
<dbReference type="PIRSF" id="PIRSF028141">
    <property type="entry name" value="C-di-GMP_BP_PA4608"/>
    <property type="match status" value="1"/>
</dbReference>